<reference evidence="4 5" key="1">
    <citation type="submission" date="2019-01" db="EMBL/GenBank/DDBJ databases">
        <authorList>
            <person name="Chen W.-M."/>
        </authorList>
    </citation>
    <scope>NUCLEOTIDE SEQUENCE [LARGE SCALE GENOMIC DNA]</scope>
    <source>
        <strain evidence="4 5">KYPY4</strain>
    </source>
</reference>
<name>A0A437RLZ4_9BURK</name>
<keyword evidence="5" id="KW-1185">Reference proteome</keyword>
<organism evidence="4 5">
    <name type="scientific">Rubrivivax rivuli</name>
    <dbReference type="NCBI Taxonomy" id="1862385"/>
    <lineage>
        <taxon>Bacteria</taxon>
        <taxon>Pseudomonadati</taxon>
        <taxon>Pseudomonadota</taxon>
        <taxon>Betaproteobacteria</taxon>
        <taxon>Burkholderiales</taxon>
        <taxon>Sphaerotilaceae</taxon>
        <taxon>Rubrivivax</taxon>
    </lineage>
</organism>
<evidence type="ECO:0000313" key="5">
    <source>
        <dbReference type="Proteomes" id="UP000285575"/>
    </source>
</evidence>
<evidence type="ECO:0000256" key="2">
    <source>
        <dbReference type="ARBA" id="ARBA00022729"/>
    </source>
</evidence>
<feature type="compositionally biased region" description="Low complexity" evidence="3">
    <location>
        <begin position="208"/>
        <end position="231"/>
    </location>
</feature>
<proteinExistence type="inferred from homology"/>
<sequence>MESWNRRVFAFNDKVDRAVLKPVAETYRDVVPVFVRTSINNVLGNFYDVWSTANHFLQGKFRTGAEMGMRVITNTVFGALGVMDPATEMGLVRRSEDFGQTLGMWGVPTGPFVVLPFLGPSTLRDSVGYFADRQVSPSVLPSGAAEQYTITALELLNTRTNLLQAGNFVDSVAIDKYSFLRDAYLSRRRDALYDGAPPMETFDDEPESPAARPAAAAASAAPAAKPASAAR</sequence>
<evidence type="ECO:0000313" key="4">
    <source>
        <dbReference type="EMBL" id="RVU47821.1"/>
    </source>
</evidence>
<dbReference type="GO" id="GO:0016020">
    <property type="term" value="C:membrane"/>
    <property type="evidence" value="ECO:0007669"/>
    <property type="project" value="InterPro"/>
</dbReference>
<protein>
    <submittedName>
        <fullName evidence="4">VacJ family lipoprotein</fullName>
    </submittedName>
</protein>
<keyword evidence="4" id="KW-0449">Lipoprotein</keyword>
<dbReference type="PANTHER" id="PTHR30035">
    <property type="entry name" value="LIPOPROTEIN VACJ-RELATED"/>
    <property type="match status" value="1"/>
</dbReference>
<dbReference type="AlphaFoldDB" id="A0A437RLZ4"/>
<evidence type="ECO:0000256" key="1">
    <source>
        <dbReference type="ARBA" id="ARBA00010634"/>
    </source>
</evidence>
<dbReference type="InterPro" id="IPR007428">
    <property type="entry name" value="MlaA"/>
</dbReference>
<feature type="region of interest" description="Disordered" evidence="3">
    <location>
        <begin position="195"/>
        <end position="231"/>
    </location>
</feature>
<evidence type="ECO:0000256" key="3">
    <source>
        <dbReference type="SAM" id="MobiDB-lite"/>
    </source>
</evidence>
<keyword evidence="2" id="KW-0732">Signal</keyword>
<dbReference type="PANTHER" id="PTHR30035:SF3">
    <property type="entry name" value="INTERMEMBRANE PHOSPHOLIPID TRANSPORT SYSTEM LIPOPROTEIN MLAA"/>
    <property type="match status" value="1"/>
</dbReference>
<gene>
    <name evidence="4" type="ORF">EOE66_06740</name>
</gene>
<dbReference type="PRINTS" id="PR01805">
    <property type="entry name" value="VACJLIPOPROT"/>
</dbReference>
<dbReference type="EMBL" id="SACR01000002">
    <property type="protein sequence ID" value="RVU47821.1"/>
    <property type="molecule type" value="Genomic_DNA"/>
</dbReference>
<dbReference type="Proteomes" id="UP000285575">
    <property type="component" value="Unassembled WGS sequence"/>
</dbReference>
<comment type="similarity">
    <text evidence="1">Belongs to the MlaA family.</text>
</comment>
<dbReference type="GO" id="GO:0120010">
    <property type="term" value="P:intermembrane phospholipid transfer"/>
    <property type="evidence" value="ECO:0007669"/>
    <property type="project" value="TreeGrafter"/>
</dbReference>
<dbReference type="Pfam" id="PF04333">
    <property type="entry name" value="MlaA"/>
    <property type="match status" value="1"/>
</dbReference>
<comment type="caution">
    <text evidence="4">The sequence shown here is derived from an EMBL/GenBank/DDBJ whole genome shotgun (WGS) entry which is preliminary data.</text>
</comment>
<accession>A0A437RLZ4</accession>
<dbReference type="OrthoDB" id="9785326at2"/>